<dbReference type="EMBL" id="BK014817">
    <property type="protein sequence ID" value="DAD77079.1"/>
    <property type="molecule type" value="Genomic_DNA"/>
</dbReference>
<protein>
    <submittedName>
        <fullName evidence="1">Uncharacterized protein</fullName>
    </submittedName>
</protein>
<organism evidence="1">
    <name type="scientific">Siphoviridae sp. ct0d96</name>
    <dbReference type="NCBI Taxonomy" id="2826268"/>
    <lineage>
        <taxon>Viruses</taxon>
        <taxon>Duplodnaviria</taxon>
        <taxon>Heunggongvirae</taxon>
        <taxon>Uroviricota</taxon>
        <taxon>Caudoviricetes</taxon>
    </lineage>
</organism>
<evidence type="ECO:0000313" key="1">
    <source>
        <dbReference type="EMBL" id="DAD77079.1"/>
    </source>
</evidence>
<sequence length="31" mass="3740">MLLRISVLILHQYAKRRKHFAKKCLKKKNSS</sequence>
<proteinExistence type="predicted"/>
<name>A0A8S5M4P8_9CAUD</name>
<reference evidence="1" key="1">
    <citation type="journal article" date="2021" name="Proc. Natl. Acad. Sci. U.S.A.">
        <title>A Catalog of Tens of Thousands of Viruses from Human Metagenomes Reveals Hidden Associations with Chronic Diseases.</title>
        <authorList>
            <person name="Tisza M.J."/>
            <person name="Buck C.B."/>
        </authorList>
    </citation>
    <scope>NUCLEOTIDE SEQUENCE</scope>
    <source>
        <strain evidence="1">Ct0d96</strain>
    </source>
</reference>
<accession>A0A8S5M4P8</accession>